<dbReference type="Gene3D" id="3.40.50.20">
    <property type="match status" value="1"/>
</dbReference>
<accession>A0ABW1SA09</accession>
<dbReference type="RefSeq" id="WP_377377815.1">
    <property type="nucleotide sequence ID" value="NZ_JBHSSW010000009.1"/>
</dbReference>
<dbReference type="SUPFAM" id="SSF56059">
    <property type="entry name" value="Glutathione synthetase ATP-binding domain-like"/>
    <property type="match status" value="1"/>
</dbReference>
<organism evidence="1 2">
    <name type="scientific">Ponticaulis profundi</name>
    <dbReference type="NCBI Taxonomy" id="2665222"/>
    <lineage>
        <taxon>Bacteria</taxon>
        <taxon>Pseudomonadati</taxon>
        <taxon>Pseudomonadota</taxon>
        <taxon>Alphaproteobacteria</taxon>
        <taxon>Hyphomonadales</taxon>
        <taxon>Hyphomonadaceae</taxon>
        <taxon>Ponticaulis</taxon>
    </lineage>
</organism>
<protein>
    <submittedName>
        <fullName evidence="1">RimK family alpha-L-glutamate ligase</fullName>
    </submittedName>
</protein>
<gene>
    <name evidence="1" type="ORF">ACFQDM_08090</name>
</gene>
<dbReference type="InterPro" id="IPR053191">
    <property type="entry name" value="DcsG_Biosynth_Enzyme"/>
</dbReference>
<proteinExistence type="predicted"/>
<evidence type="ECO:0000313" key="2">
    <source>
        <dbReference type="Proteomes" id="UP001596303"/>
    </source>
</evidence>
<sequence>MKIAYLACKSTLPDSPNRRVDAFEHDLSVQALGEPLTSLGHQFVPIDWNAPNVNWASFDAVVIGTTWDYWDDPQNFLKRLREIEALGVPVFNSADIVAWNLKKTYLRELAEKGAATIPTLWLSKPSAADVEHAFDHFQSDRLVVKRQVGAGAQDQLFLKRGDPQTDYPFDAMVQPFLTSIQTEGEISVIMIDGAFSHAVLKQATGGDYRIQSSYGGKESRIDGTRSELLRSSQIEAKSVLDLLDFSPLYARVDLVRGDDDQLKLMELELIEPYLYPEQSDGLGEMFVRALLGRMN</sequence>
<dbReference type="PANTHER" id="PTHR39217:SF1">
    <property type="entry name" value="GLUTATHIONE SYNTHETASE"/>
    <property type="match status" value="1"/>
</dbReference>
<dbReference type="InterPro" id="IPR013815">
    <property type="entry name" value="ATP_grasp_subdomain_1"/>
</dbReference>
<dbReference type="PANTHER" id="PTHR39217">
    <property type="match status" value="1"/>
</dbReference>
<evidence type="ECO:0000313" key="1">
    <source>
        <dbReference type="EMBL" id="MFC6198034.1"/>
    </source>
</evidence>
<comment type="caution">
    <text evidence="1">The sequence shown here is derived from an EMBL/GenBank/DDBJ whole genome shotgun (WGS) entry which is preliminary data.</text>
</comment>
<dbReference type="Gene3D" id="3.30.470.20">
    <property type="entry name" value="ATP-grasp fold, B domain"/>
    <property type="match status" value="1"/>
</dbReference>
<dbReference type="Gene3D" id="3.30.1490.20">
    <property type="entry name" value="ATP-grasp fold, A domain"/>
    <property type="match status" value="1"/>
</dbReference>
<dbReference type="Proteomes" id="UP001596303">
    <property type="component" value="Unassembled WGS sequence"/>
</dbReference>
<keyword evidence="2" id="KW-1185">Reference proteome</keyword>
<name>A0ABW1SA09_9PROT</name>
<keyword evidence="1" id="KW-0436">Ligase</keyword>
<reference evidence="2" key="1">
    <citation type="journal article" date="2019" name="Int. J. Syst. Evol. Microbiol.">
        <title>The Global Catalogue of Microorganisms (GCM) 10K type strain sequencing project: providing services to taxonomists for standard genome sequencing and annotation.</title>
        <authorList>
            <consortium name="The Broad Institute Genomics Platform"/>
            <consortium name="The Broad Institute Genome Sequencing Center for Infectious Disease"/>
            <person name="Wu L."/>
            <person name="Ma J."/>
        </authorList>
    </citation>
    <scope>NUCLEOTIDE SEQUENCE [LARGE SCALE GENOMIC DNA]</scope>
    <source>
        <strain evidence="2">CGMCC-1.15741</strain>
    </source>
</reference>
<dbReference type="GO" id="GO:0016874">
    <property type="term" value="F:ligase activity"/>
    <property type="evidence" value="ECO:0007669"/>
    <property type="project" value="UniProtKB-KW"/>
</dbReference>
<dbReference type="EMBL" id="JBHSSW010000009">
    <property type="protein sequence ID" value="MFC6198034.1"/>
    <property type="molecule type" value="Genomic_DNA"/>
</dbReference>